<dbReference type="InterPro" id="IPR024320">
    <property type="entry name" value="LPG_synthase_C"/>
</dbReference>
<dbReference type="AlphaFoldDB" id="A0A1M4SRC6"/>
<dbReference type="GO" id="GO:0005886">
    <property type="term" value="C:plasma membrane"/>
    <property type="evidence" value="ECO:0007669"/>
    <property type="project" value="UniProtKB-SubCell"/>
</dbReference>
<accession>A0A1M4SRC6</accession>
<evidence type="ECO:0000256" key="5">
    <source>
        <dbReference type="ARBA" id="ARBA00023136"/>
    </source>
</evidence>
<reference evidence="9" key="1">
    <citation type="submission" date="2016-11" db="EMBL/GenBank/DDBJ databases">
        <authorList>
            <person name="Varghese N."/>
            <person name="Submissions S."/>
        </authorList>
    </citation>
    <scope>NUCLEOTIDE SEQUENCE [LARGE SCALE GENOMIC DNA]</scope>
    <source>
        <strain evidence="9">DSM 19514</strain>
    </source>
</reference>
<protein>
    <submittedName>
        <fullName evidence="8">Lysylphosphatidylglycerol synthetase, C-terminal domain, DUF2156 family</fullName>
    </submittedName>
</protein>
<dbReference type="InterPro" id="IPR051211">
    <property type="entry name" value="PG_lysyltransferase"/>
</dbReference>
<feature type="transmembrane region" description="Helical" evidence="6">
    <location>
        <begin position="210"/>
        <end position="230"/>
    </location>
</feature>
<keyword evidence="4 6" id="KW-1133">Transmembrane helix</keyword>
<comment type="subcellular location">
    <subcellularLocation>
        <location evidence="1">Cell membrane</location>
        <topology evidence="1">Multi-pass membrane protein</topology>
    </subcellularLocation>
</comment>
<keyword evidence="9" id="KW-1185">Reference proteome</keyword>
<evidence type="ECO:0000259" key="7">
    <source>
        <dbReference type="Pfam" id="PF09924"/>
    </source>
</evidence>
<evidence type="ECO:0000313" key="9">
    <source>
        <dbReference type="Proteomes" id="UP000184295"/>
    </source>
</evidence>
<feature type="transmembrane region" description="Helical" evidence="6">
    <location>
        <begin position="491"/>
        <end position="508"/>
    </location>
</feature>
<feature type="domain" description="Phosphatidylglycerol lysyltransferase C-terminal" evidence="7">
    <location>
        <begin position="647"/>
        <end position="940"/>
    </location>
</feature>
<evidence type="ECO:0000256" key="2">
    <source>
        <dbReference type="ARBA" id="ARBA00022475"/>
    </source>
</evidence>
<evidence type="ECO:0000256" key="1">
    <source>
        <dbReference type="ARBA" id="ARBA00004651"/>
    </source>
</evidence>
<feature type="transmembrane region" description="Helical" evidence="6">
    <location>
        <begin position="602"/>
        <end position="623"/>
    </location>
</feature>
<feature type="transmembrane region" description="Helical" evidence="6">
    <location>
        <begin position="551"/>
        <end position="569"/>
    </location>
</feature>
<feature type="transmembrane region" description="Helical" evidence="6">
    <location>
        <begin position="250"/>
        <end position="270"/>
    </location>
</feature>
<evidence type="ECO:0000256" key="6">
    <source>
        <dbReference type="SAM" id="Phobius"/>
    </source>
</evidence>
<organism evidence="8 9">
    <name type="scientific">Ferrithrix thermotolerans DSM 19514</name>
    <dbReference type="NCBI Taxonomy" id="1121881"/>
    <lineage>
        <taxon>Bacteria</taxon>
        <taxon>Bacillati</taxon>
        <taxon>Actinomycetota</taxon>
        <taxon>Acidimicrobiia</taxon>
        <taxon>Acidimicrobiales</taxon>
        <taxon>Acidimicrobiaceae</taxon>
        <taxon>Ferrithrix</taxon>
    </lineage>
</organism>
<feature type="transmembrane region" description="Helical" evidence="6">
    <location>
        <begin position="514"/>
        <end position="530"/>
    </location>
</feature>
<dbReference type="STRING" id="1121881.SAMN02745225_00337"/>
<dbReference type="GO" id="GO:0016755">
    <property type="term" value="F:aminoacyltransferase activity"/>
    <property type="evidence" value="ECO:0007669"/>
    <property type="project" value="TreeGrafter"/>
</dbReference>
<dbReference type="Pfam" id="PF09924">
    <property type="entry name" value="LPG_synthase_C"/>
    <property type="match status" value="1"/>
</dbReference>
<sequence>MNIIKPLVCEVQKGQRLMILAHLALTTPSSESSVKLGSLTSLCAELRKQQDLDTLIFAGNLFDLTLKTNSDLLDIVRGHQELFDTLGELRNHLGTRFILIPGTLDAKVADAPDLLEKAVETYVEIELASSVTLRLESGVNPQELLITSDAGGYGTKDENSIAQTEAAVRQVTKKIADEYKVLHGADRLENTNDISAFVVSRLIYRRGLRYLPLALAPIFVALALKIPLVLTLPLLSRLKSHRHLLNHQLFTVGANTLVDAFVISILYLIFARKIFRSLERATETVLEEGDSIQQLGLVETEAVARGLISSRGFSPSLLSVGENSFLASPGSVGSSYRRFHTRLGLPDTFLEVGRCSWLEISVYEEFYVRLMQIGIEARTSWFTRLLLKDSNRQAKFVEVLATHPGGKNYPQVGKATRNDTYRARRISYVALTSMGFLELLSSFTPPLRARIHAILALLPSVVSNYANSATALIGVATISLAAGVRRGSRRAWALTIAAIAAGVVSNLIKGGDLEESFLLILAGIYLFANRRSFQAAPAKEQKRILRAARPLFAVLFTGVLSVEGFYALAKRQLLPIGTVFFATAERMVGVATVNLDPDLNRIITPALTYTGIATLGIVAYTLFNPLVSSIAHDIFDSSSANDPFSLVRMYGNGTLDYFALRDDKTHFVERSTLIAYSVFGSTCVVSPDPVGPKGVREMVFEHFLSDMKRRGLSIAVLGASAEWIDTYQSLGLHPYYIGDEAIVEAREIPLLGKANKSLRQAVNRMKKYGYTVELIKSSSINDDDKDDVVRVLSESRRGGVERGFSMTLGRIFDPRDKDLLLSICRSKEGRIVGFCQWVPTNHGQGYSLDLMRREIGEHPNGMMDLLIVETLSHLSSTEVRYLSLNFAALRATLAGERGGGLSQRMERWALERLSDSMQIESLWRFNSKFNPTWAPRYLIYDNVEDIPNVAIAIARAESLWDIPLIGRLIMH</sequence>
<keyword evidence="2" id="KW-1003">Cell membrane</keyword>
<dbReference type="OrthoDB" id="9801152at2"/>
<evidence type="ECO:0000313" key="8">
    <source>
        <dbReference type="EMBL" id="SHE34537.1"/>
    </source>
</evidence>
<feature type="transmembrane region" description="Helical" evidence="6">
    <location>
        <begin position="575"/>
        <end position="595"/>
    </location>
</feature>
<evidence type="ECO:0000256" key="4">
    <source>
        <dbReference type="ARBA" id="ARBA00022989"/>
    </source>
</evidence>
<evidence type="ECO:0000256" key="3">
    <source>
        <dbReference type="ARBA" id="ARBA00022692"/>
    </source>
</evidence>
<dbReference type="EMBL" id="FQUL01000003">
    <property type="protein sequence ID" value="SHE34537.1"/>
    <property type="molecule type" value="Genomic_DNA"/>
</dbReference>
<dbReference type="GO" id="GO:0055091">
    <property type="term" value="P:phospholipid homeostasis"/>
    <property type="evidence" value="ECO:0007669"/>
    <property type="project" value="TreeGrafter"/>
</dbReference>
<dbReference type="Proteomes" id="UP000184295">
    <property type="component" value="Unassembled WGS sequence"/>
</dbReference>
<keyword evidence="5 6" id="KW-0472">Membrane</keyword>
<name>A0A1M4SRC6_9ACTN</name>
<keyword evidence="3 6" id="KW-0812">Transmembrane</keyword>
<dbReference type="RefSeq" id="WP_072788089.1">
    <property type="nucleotide sequence ID" value="NZ_FQUL01000003.1"/>
</dbReference>
<proteinExistence type="predicted"/>
<feature type="transmembrane region" description="Helical" evidence="6">
    <location>
        <begin position="426"/>
        <end position="445"/>
    </location>
</feature>
<feature type="transmembrane region" description="Helical" evidence="6">
    <location>
        <begin position="465"/>
        <end position="484"/>
    </location>
</feature>
<gene>
    <name evidence="8" type="ORF">SAMN02745225_00337</name>
</gene>
<dbReference type="PANTHER" id="PTHR34697:SF2">
    <property type="entry name" value="PHOSPHATIDYLGLYCEROL LYSYLTRANSFERASE"/>
    <property type="match status" value="1"/>
</dbReference>
<dbReference type="PANTHER" id="PTHR34697">
    <property type="entry name" value="PHOSPHATIDYLGLYCEROL LYSYLTRANSFERASE"/>
    <property type="match status" value="1"/>
</dbReference>